<name>A0A0P8X0U0_PSEFL</name>
<accession>A0A0P8X0U0</accession>
<gene>
    <name evidence="1" type="ORF">AN403_3325</name>
</gene>
<dbReference type="AlphaFoldDB" id="A0A0P8X0U0"/>
<dbReference type="Proteomes" id="UP000050349">
    <property type="component" value="Unassembled WGS sequence"/>
</dbReference>
<comment type="caution">
    <text evidence="1">The sequence shown here is derived from an EMBL/GenBank/DDBJ whole genome shotgun (WGS) entry which is preliminary data.</text>
</comment>
<evidence type="ECO:0000313" key="1">
    <source>
        <dbReference type="EMBL" id="KPU59303.1"/>
    </source>
</evidence>
<organism evidence="1 2">
    <name type="scientific">Pseudomonas fluorescens</name>
    <dbReference type="NCBI Taxonomy" id="294"/>
    <lineage>
        <taxon>Bacteria</taxon>
        <taxon>Pseudomonadati</taxon>
        <taxon>Pseudomonadota</taxon>
        <taxon>Gammaproteobacteria</taxon>
        <taxon>Pseudomonadales</taxon>
        <taxon>Pseudomonadaceae</taxon>
        <taxon>Pseudomonas</taxon>
    </lineage>
</organism>
<sequence length="114" mass="12741">MSMLLTHRFRWQASSYRGLVSGCLGVEIQHTHTGQQIRFRQIRMLMPAQGAIHQPMAVLNVESEAADEGLLFFAGGDEVKTILVFGVEHDEVRVGFEARMIADTDDEAVTQDSH</sequence>
<dbReference type="EMBL" id="LJXB01000077">
    <property type="protein sequence ID" value="KPU59303.1"/>
    <property type="molecule type" value="Genomic_DNA"/>
</dbReference>
<evidence type="ECO:0000313" key="2">
    <source>
        <dbReference type="Proteomes" id="UP000050349"/>
    </source>
</evidence>
<reference evidence="1 2" key="1">
    <citation type="submission" date="2015-09" db="EMBL/GenBank/DDBJ databases">
        <authorList>
            <person name="Jackson K.R."/>
            <person name="Lunt B.L."/>
            <person name="Fisher J.N.B."/>
            <person name="Gardner A.V."/>
            <person name="Bailey M.E."/>
            <person name="Deus L.M."/>
            <person name="Earl A.S."/>
            <person name="Gibby P.D."/>
            <person name="Hartmann K.A."/>
            <person name="Liu J.E."/>
            <person name="Manci A.M."/>
            <person name="Nielsen D.A."/>
            <person name="Solomon M.B."/>
            <person name="Breakwell D.P."/>
            <person name="Burnett S.H."/>
            <person name="Grose J.H."/>
        </authorList>
    </citation>
    <scope>NUCLEOTIDE SEQUENCE [LARGE SCALE GENOMIC DNA]</scope>
    <source>
        <strain evidence="1 2">S613</strain>
    </source>
</reference>
<proteinExistence type="predicted"/>
<protein>
    <submittedName>
        <fullName evidence="1">Uncharacterized protein</fullName>
    </submittedName>
</protein>